<dbReference type="SFLD" id="SFLDS00052">
    <property type="entry name" value="Ferric_Reductase_Domain"/>
    <property type="match status" value="1"/>
</dbReference>
<keyword evidence="16" id="KW-1185">Reference proteome</keyword>
<evidence type="ECO:0000256" key="8">
    <source>
        <dbReference type="ARBA" id="ARBA00023065"/>
    </source>
</evidence>
<evidence type="ECO:0000256" key="9">
    <source>
        <dbReference type="ARBA" id="ARBA00023136"/>
    </source>
</evidence>
<dbReference type="PROSITE" id="PS51384">
    <property type="entry name" value="FAD_FR"/>
    <property type="match status" value="1"/>
</dbReference>
<keyword evidence="10" id="KW-0325">Glycoprotein</keyword>
<keyword evidence="3" id="KW-0813">Transport</keyword>
<accession>A0A2P5HLC3</accession>
<feature type="transmembrane region" description="Helical" evidence="12">
    <location>
        <begin position="437"/>
        <end position="456"/>
    </location>
</feature>
<comment type="caution">
    <text evidence="15">The sequence shown here is derived from an EMBL/GenBank/DDBJ whole genome shotgun (WGS) entry which is preliminary data.</text>
</comment>
<dbReference type="Proteomes" id="UP000094444">
    <property type="component" value="Unassembled WGS sequence"/>
</dbReference>
<evidence type="ECO:0000256" key="10">
    <source>
        <dbReference type="ARBA" id="ARBA00023180"/>
    </source>
</evidence>
<feature type="domain" description="FAD-binding FR-type" evidence="14">
    <location>
        <begin position="448"/>
        <end position="617"/>
    </location>
</feature>
<evidence type="ECO:0000256" key="1">
    <source>
        <dbReference type="ARBA" id="ARBA00004141"/>
    </source>
</evidence>
<dbReference type="CDD" id="cd06186">
    <property type="entry name" value="NOX_Duox_like_FAD_NADP"/>
    <property type="match status" value="1"/>
</dbReference>
<dbReference type="OrthoDB" id="167398at2759"/>
<dbReference type="STRING" id="158607.A0A2P5HLC3"/>
<dbReference type="SUPFAM" id="SSF52343">
    <property type="entry name" value="Ferredoxin reductase-like, C-terminal NADP-linked domain"/>
    <property type="match status" value="1"/>
</dbReference>
<dbReference type="EMBL" id="MAVT02001395">
    <property type="protein sequence ID" value="POS71050.1"/>
    <property type="molecule type" value="Genomic_DNA"/>
</dbReference>
<feature type="region of interest" description="Disordered" evidence="11">
    <location>
        <begin position="530"/>
        <end position="558"/>
    </location>
</feature>
<dbReference type="GO" id="GO:0015677">
    <property type="term" value="P:copper ion import"/>
    <property type="evidence" value="ECO:0007669"/>
    <property type="project" value="TreeGrafter"/>
</dbReference>
<dbReference type="Pfam" id="PF08030">
    <property type="entry name" value="NAD_binding_6"/>
    <property type="match status" value="1"/>
</dbReference>
<dbReference type="InParanoid" id="A0A2P5HLC3"/>
<keyword evidence="9 12" id="KW-0472">Membrane</keyword>
<protein>
    <submittedName>
        <fullName evidence="15">Ferric reductase like transmembrane component</fullName>
    </submittedName>
</protein>
<reference evidence="15" key="1">
    <citation type="submission" date="2017-09" db="EMBL/GenBank/DDBJ databases">
        <title>Polyketide synthases of a Diaporthe helianthi virulent isolate.</title>
        <authorList>
            <person name="Baroncelli R."/>
        </authorList>
    </citation>
    <scope>NUCLEOTIDE SEQUENCE [LARGE SCALE GENOMIC DNA]</scope>
    <source>
        <strain evidence="15">7/96</strain>
    </source>
</reference>
<dbReference type="SFLD" id="SFLDG01168">
    <property type="entry name" value="Ferric_reductase_subgroup_(FRE"/>
    <property type="match status" value="1"/>
</dbReference>
<evidence type="ECO:0000256" key="6">
    <source>
        <dbReference type="ARBA" id="ARBA00022989"/>
    </source>
</evidence>
<comment type="subcellular location">
    <subcellularLocation>
        <location evidence="1">Membrane</location>
        <topology evidence="1">Multi-pass membrane protein</topology>
    </subcellularLocation>
</comment>
<dbReference type="InterPro" id="IPR039261">
    <property type="entry name" value="FNR_nucleotide-bd"/>
</dbReference>
<dbReference type="InterPro" id="IPR013112">
    <property type="entry name" value="FAD-bd_8"/>
</dbReference>
<evidence type="ECO:0000259" key="14">
    <source>
        <dbReference type="PROSITE" id="PS51384"/>
    </source>
</evidence>
<feature type="transmembrane region" description="Helical" evidence="12">
    <location>
        <begin position="191"/>
        <end position="213"/>
    </location>
</feature>
<name>A0A2P5HLC3_DIAHE</name>
<evidence type="ECO:0000256" key="5">
    <source>
        <dbReference type="ARBA" id="ARBA00022982"/>
    </source>
</evidence>
<evidence type="ECO:0000256" key="4">
    <source>
        <dbReference type="ARBA" id="ARBA00022692"/>
    </source>
</evidence>
<keyword evidence="6 12" id="KW-1133">Transmembrane helix</keyword>
<feature type="transmembrane region" description="Helical" evidence="12">
    <location>
        <begin position="409"/>
        <end position="431"/>
    </location>
</feature>
<organism evidence="15 16">
    <name type="scientific">Diaporthe helianthi</name>
    <dbReference type="NCBI Taxonomy" id="158607"/>
    <lineage>
        <taxon>Eukaryota</taxon>
        <taxon>Fungi</taxon>
        <taxon>Dikarya</taxon>
        <taxon>Ascomycota</taxon>
        <taxon>Pezizomycotina</taxon>
        <taxon>Sordariomycetes</taxon>
        <taxon>Sordariomycetidae</taxon>
        <taxon>Diaporthales</taxon>
        <taxon>Diaporthaceae</taxon>
        <taxon>Diaporthe</taxon>
    </lineage>
</organism>
<feature type="transmembrane region" description="Helical" evidence="12">
    <location>
        <begin position="260"/>
        <end position="279"/>
    </location>
</feature>
<dbReference type="FunCoup" id="A0A2P5HLC3">
    <property type="interactions" value="398"/>
</dbReference>
<evidence type="ECO:0000256" key="3">
    <source>
        <dbReference type="ARBA" id="ARBA00022448"/>
    </source>
</evidence>
<evidence type="ECO:0000256" key="13">
    <source>
        <dbReference type="SAM" id="SignalP"/>
    </source>
</evidence>
<feature type="region of interest" description="Disordered" evidence="11">
    <location>
        <begin position="713"/>
        <end position="737"/>
    </location>
</feature>
<evidence type="ECO:0000256" key="11">
    <source>
        <dbReference type="SAM" id="MobiDB-lite"/>
    </source>
</evidence>
<sequence>MGLSVFLAAWSLLCLAHNVDAQVGKNGVVGFGISMWEDLCCQACHDSLSALYLNCTTFMSMDEMGGMGGMDMKKLKRDDMEMDMMGTTSDECRASNTPWLQTMAYCIQQNCKADGYPADKQATCFSNQALAGASTPTLQESLPTAAPTVELAADAMWLNETSLVNAELYYSTHGTLGEFARSEYLHTRYSLIIYLVTIGIILVCGALTQITVLSPGLQKSLQNNGFVTKLRSTVFMPALFGSRRLEPLPARAGYLPGRSLSIFIATYVLLNIVFSAVDFKSFQPNVYFSSKGYEICAYVGNRTGTLSFVNMSIAILFAGRNNPLIPFTGWSQTTFLTLHRWAARVATLQAIVHSIVYTAAFWQPGYGGASEYAKEAAEPFFYWGIIATIAMSLATAFAFLPLRIIIYETFLILHIILVVIALAGCWYHIILHYGYDWGYQVWLYLAFAFWAFERVVRVARIIYTNRLGDSKAVVEAIPNSDIIQITVFPRVGWNFGPGQHCFLYFPGLDKVWENHPFSVAGWRRKGQTLPVVSAQRRRSSTTNESTGGGDSKDTSDVTATTVAHEPEVVQDCVAVRFFVRVHSGATRELQKRLFACSSGMMEMSVYTEGPYAGHKATLQPLLATDTVLCLVGGIGVTTALGFIQEYTSANSRRGESADGKNRSVLRQAKRFILAWSAREMSLIEHVKQNFLIGVEGIEGVEFSFWCTGEIPAGEKEEPTNGAEGLSRTAEAPPTRGRMDIGSVIRSSLEPGHHTTVVVCGSGAMADEAAKEVVKCVKDGSHVDIVEEAYAW</sequence>
<evidence type="ECO:0000313" key="16">
    <source>
        <dbReference type="Proteomes" id="UP000094444"/>
    </source>
</evidence>
<proteinExistence type="inferred from homology"/>
<dbReference type="PANTHER" id="PTHR32361">
    <property type="entry name" value="FERRIC/CUPRIC REDUCTASE TRANSMEMBRANE COMPONENT"/>
    <property type="match status" value="1"/>
</dbReference>
<evidence type="ECO:0000313" key="15">
    <source>
        <dbReference type="EMBL" id="POS71050.1"/>
    </source>
</evidence>
<feature type="transmembrane region" description="Helical" evidence="12">
    <location>
        <begin position="299"/>
        <end position="320"/>
    </location>
</feature>
<keyword evidence="8" id="KW-0406">Ion transport</keyword>
<comment type="similarity">
    <text evidence="2">Belongs to the ferric reductase (FRE) family.</text>
</comment>
<keyword evidence="4 12" id="KW-0812">Transmembrane</keyword>
<dbReference type="InterPro" id="IPR017927">
    <property type="entry name" value="FAD-bd_FR_type"/>
</dbReference>
<evidence type="ECO:0000256" key="7">
    <source>
        <dbReference type="ARBA" id="ARBA00023002"/>
    </source>
</evidence>
<dbReference type="Pfam" id="PF08022">
    <property type="entry name" value="FAD_binding_8"/>
    <property type="match status" value="1"/>
</dbReference>
<evidence type="ECO:0000256" key="12">
    <source>
        <dbReference type="SAM" id="Phobius"/>
    </source>
</evidence>
<dbReference type="GO" id="GO:0006826">
    <property type="term" value="P:iron ion transport"/>
    <property type="evidence" value="ECO:0007669"/>
    <property type="project" value="TreeGrafter"/>
</dbReference>
<dbReference type="AlphaFoldDB" id="A0A2P5HLC3"/>
<dbReference type="GO" id="GO:0006879">
    <property type="term" value="P:intracellular iron ion homeostasis"/>
    <property type="evidence" value="ECO:0007669"/>
    <property type="project" value="TreeGrafter"/>
</dbReference>
<keyword evidence="13" id="KW-0732">Signal</keyword>
<gene>
    <name evidence="15" type="ORF">DHEL01_v210552</name>
</gene>
<dbReference type="InterPro" id="IPR013130">
    <property type="entry name" value="Fe3_Rdtase_TM_dom"/>
</dbReference>
<keyword evidence="5" id="KW-0249">Electron transport</keyword>
<dbReference type="InterPro" id="IPR013121">
    <property type="entry name" value="Fe_red_NAD-bd_6"/>
</dbReference>
<feature type="chain" id="PRO_5015195324" evidence="13">
    <location>
        <begin position="22"/>
        <end position="791"/>
    </location>
</feature>
<dbReference type="InterPro" id="IPR051410">
    <property type="entry name" value="Ferric/Cupric_Reductase"/>
</dbReference>
<dbReference type="PANTHER" id="PTHR32361:SF9">
    <property type="entry name" value="FERRIC REDUCTASE TRANSMEMBRANE COMPONENT 3-RELATED"/>
    <property type="match status" value="1"/>
</dbReference>
<dbReference type="Gene3D" id="3.40.50.80">
    <property type="entry name" value="Nucleotide-binding domain of ferredoxin-NADP reductase (FNR) module"/>
    <property type="match status" value="1"/>
</dbReference>
<feature type="transmembrane region" description="Helical" evidence="12">
    <location>
        <begin position="380"/>
        <end position="402"/>
    </location>
</feature>
<dbReference type="GO" id="GO:0000293">
    <property type="term" value="F:ferric-chelate reductase activity"/>
    <property type="evidence" value="ECO:0007669"/>
    <property type="project" value="UniProtKB-ARBA"/>
</dbReference>
<dbReference type="Pfam" id="PF01794">
    <property type="entry name" value="Ferric_reduct"/>
    <property type="match status" value="1"/>
</dbReference>
<feature type="signal peptide" evidence="13">
    <location>
        <begin position="1"/>
        <end position="21"/>
    </location>
</feature>
<keyword evidence="7" id="KW-0560">Oxidoreductase</keyword>
<dbReference type="GO" id="GO:0005886">
    <property type="term" value="C:plasma membrane"/>
    <property type="evidence" value="ECO:0007669"/>
    <property type="project" value="TreeGrafter"/>
</dbReference>
<evidence type="ECO:0000256" key="2">
    <source>
        <dbReference type="ARBA" id="ARBA00006278"/>
    </source>
</evidence>